<proteinExistence type="predicted"/>
<evidence type="ECO:0008006" key="2">
    <source>
        <dbReference type="Google" id="ProtNLM"/>
    </source>
</evidence>
<dbReference type="PANTHER" id="PTHR37909:SF1">
    <property type="entry name" value="S-ADENOSYL-L-METHIONINE-DEPENDENT METHYLTRANSFERASES SUPERFAMILY PROTEIN"/>
    <property type="match status" value="1"/>
</dbReference>
<dbReference type="SUPFAM" id="SSF53335">
    <property type="entry name" value="S-adenosyl-L-methionine-dependent methyltransferases"/>
    <property type="match status" value="1"/>
</dbReference>
<dbReference type="Pfam" id="PF13578">
    <property type="entry name" value="Methyltransf_24"/>
    <property type="match status" value="1"/>
</dbReference>
<name>A0A0F9ADH9_9ZZZZ</name>
<sequence>MIEAQIEWSTLFEMLGITPTGGVGVELGVGEGDTTVSLLSITRPAKLHLVDYWTSQEWAAYPDSYNVDQQGQDARLHKVLDRFEDEISSGVVEVRKTMTVDAARDFDDECFDWIYLDANHSYPAVLTDLQTYYPKLKRGGLLFAHDYCRGLEYFGVMQAVSEFISTYPDMMLLGKSGESFPAAAMMKEPGA</sequence>
<dbReference type="EMBL" id="LAZR01046535">
    <property type="protein sequence ID" value="KKK96325.1"/>
    <property type="molecule type" value="Genomic_DNA"/>
</dbReference>
<protein>
    <recommendedName>
        <fullName evidence="2">Class I SAM-dependent methyltransferase</fullName>
    </recommendedName>
</protein>
<gene>
    <name evidence="1" type="ORF">LCGC14_2663890</name>
</gene>
<accession>A0A0F9ADH9</accession>
<dbReference type="InterPro" id="IPR029063">
    <property type="entry name" value="SAM-dependent_MTases_sf"/>
</dbReference>
<reference evidence="1" key="1">
    <citation type="journal article" date="2015" name="Nature">
        <title>Complex archaea that bridge the gap between prokaryotes and eukaryotes.</title>
        <authorList>
            <person name="Spang A."/>
            <person name="Saw J.H."/>
            <person name="Jorgensen S.L."/>
            <person name="Zaremba-Niedzwiedzka K."/>
            <person name="Martijn J."/>
            <person name="Lind A.E."/>
            <person name="van Eijk R."/>
            <person name="Schleper C."/>
            <person name="Guy L."/>
            <person name="Ettema T.J."/>
        </authorList>
    </citation>
    <scope>NUCLEOTIDE SEQUENCE</scope>
</reference>
<comment type="caution">
    <text evidence="1">The sequence shown here is derived from an EMBL/GenBank/DDBJ whole genome shotgun (WGS) entry which is preliminary data.</text>
</comment>
<organism evidence="1">
    <name type="scientific">marine sediment metagenome</name>
    <dbReference type="NCBI Taxonomy" id="412755"/>
    <lineage>
        <taxon>unclassified sequences</taxon>
        <taxon>metagenomes</taxon>
        <taxon>ecological metagenomes</taxon>
    </lineage>
</organism>
<dbReference type="AlphaFoldDB" id="A0A0F9ADH9"/>
<evidence type="ECO:0000313" key="1">
    <source>
        <dbReference type="EMBL" id="KKK96325.1"/>
    </source>
</evidence>
<dbReference type="PANTHER" id="PTHR37909">
    <property type="entry name" value="S-ADENOSYL-L-METHIONINE-DEPENDENT METHYLTRANSFERASES SUPERFAMILY PROTEIN"/>
    <property type="match status" value="1"/>
</dbReference>
<dbReference type="Gene3D" id="3.40.50.150">
    <property type="entry name" value="Vaccinia Virus protein VP39"/>
    <property type="match status" value="1"/>
</dbReference>